<dbReference type="HAMAP" id="MF_00033">
    <property type="entry name" value="MurG"/>
    <property type="match status" value="1"/>
</dbReference>
<keyword evidence="3 10" id="KW-0328">Glycosyltransferase</keyword>
<dbReference type="Pfam" id="PF04101">
    <property type="entry name" value="Glyco_tran_28_C"/>
    <property type="match status" value="1"/>
</dbReference>
<dbReference type="CDD" id="cd03785">
    <property type="entry name" value="GT28_MurG"/>
    <property type="match status" value="1"/>
</dbReference>
<accession>A0A4P8L2T0</accession>
<evidence type="ECO:0000256" key="8">
    <source>
        <dbReference type="ARBA" id="ARBA00023306"/>
    </source>
</evidence>
<feature type="domain" description="Glycosyltransferase family 28 N-terminal" evidence="12">
    <location>
        <begin position="35"/>
        <end position="181"/>
    </location>
</feature>
<evidence type="ECO:0000256" key="10">
    <source>
        <dbReference type="HAMAP-Rule" id="MF_00033"/>
    </source>
</evidence>
<dbReference type="PANTHER" id="PTHR21015">
    <property type="entry name" value="UDP-N-ACETYLGLUCOSAMINE--N-ACETYLMURAMYL-(PENTAPEPTIDE) PYROPHOSPHORYL-UNDECAPRENOL N-ACETYLGLUCOSAMINE TRANSFERASE 1"/>
    <property type="match status" value="1"/>
</dbReference>
<keyword evidence="11" id="KW-0812">Transmembrane</keyword>
<comment type="similarity">
    <text evidence="10">Belongs to the glycosyltransferase 28 family. MurG subfamily.</text>
</comment>
<dbReference type="GO" id="GO:0009252">
    <property type="term" value="P:peptidoglycan biosynthetic process"/>
    <property type="evidence" value="ECO:0007669"/>
    <property type="project" value="UniProtKB-UniRule"/>
</dbReference>
<dbReference type="InterPro" id="IPR016024">
    <property type="entry name" value="ARM-type_fold"/>
</dbReference>
<feature type="transmembrane region" description="Helical" evidence="11">
    <location>
        <begin position="128"/>
        <end position="147"/>
    </location>
</feature>
<keyword evidence="1 10" id="KW-1003">Cell membrane</keyword>
<dbReference type="GO" id="GO:0008360">
    <property type="term" value="P:regulation of cell shape"/>
    <property type="evidence" value="ECO:0007669"/>
    <property type="project" value="UniProtKB-KW"/>
</dbReference>
<evidence type="ECO:0000256" key="6">
    <source>
        <dbReference type="ARBA" id="ARBA00022984"/>
    </source>
</evidence>
<keyword evidence="15" id="KW-1185">Reference proteome</keyword>
<evidence type="ECO:0000256" key="11">
    <source>
        <dbReference type="SAM" id="Phobius"/>
    </source>
</evidence>
<comment type="catalytic activity">
    <reaction evidence="10">
        <text>di-trans,octa-cis-undecaprenyl diphospho-N-acetyl-alpha-D-muramoyl-L-alanyl-D-glutamyl-meso-2,6-diaminopimeloyl-D-alanyl-D-alanine + UDP-N-acetyl-alpha-D-glucosamine = di-trans,octa-cis-undecaprenyl diphospho-[N-acetyl-alpha-D-glucosaminyl-(1-&gt;4)]-N-acetyl-alpha-D-muramoyl-L-alanyl-D-glutamyl-meso-2,6-diaminopimeloyl-D-alanyl-D-alanine + UDP + H(+)</text>
        <dbReference type="Rhea" id="RHEA:31227"/>
        <dbReference type="ChEBI" id="CHEBI:15378"/>
        <dbReference type="ChEBI" id="CHEBI:57705"/>
        <dbReference type="ChEBI" id="CHEBI:58223"/>
        <dbReference type="ChEBI" id="CHEBI:61387"/>
        <dbReference type="ChEBI" id="CHEBI:61388"/>
        <dbReference type="EC" id="2.4.1.227"/>
    </reaction>
</comment>
<evidence type="ECO:0000259" key="13">
    <source>
        <dbReference type="Pfam" id="PF04101"/>
    </source>
</evidence>
<dbReference type="Pfam" id="PF13646">
    <property type="entry name" value="HEAT_2"/>
    <property type="match status" value="1"/>
</dbReference>
<feature type="binding site" evidence="10">
    <location>
        <position position="235"/>
    </location>
    <ligand>
        <name>UDP-N-acetyl-alpha-D-glucosamine</name>
        <dbReference type="ChEBI" id="CHEBI:57705"/>
    </ligand>
</feature>
<name>A0A4P8L2T0_9BACT</name>
<keyword evidence="6 10" id="KW-0573">Peptidoglycan synthesis</keyword>
<dbReference type="InterPro" id="IPR011989">
    <property type="entry name" value="ARM-like"/>
</dbReference>
<dbReference type="GO" id="GO:0051301">
    <property type="term" value="P:cell division"/>
    <property type="evidence" value="ECO:0007669"/>
    <property type="project" value="UniProtKB-KW"/>
</dbReference>
<sequence length="714" mass="79347">MSVVFALTLLLAAVGVLLAGLALRWRNIVRREPRILLTGGGTGGHVNPALAIAEGIKGREPDARFLYVGVPGRAEEVIVRKAGYPLKLVSSQGFPGFRPSLLLAGFVVRLSWGVVRSLGILMGFAPRWVIATGGYVSAPIVLAAVMLRGLRLAPVCIFIHEQNSVPGQLNAVLGRWADRVFLTFPQSLAHFPENGVVVGYPVRHAITVKSREEALAALPFAVPEGRRVIFVFGGSQGARTINRALVDALKDFIVHRERLFIIHGMGLGGSEDYQPRRDTEERLNALFSEGDKRLLDTFYYRQDYFHNIGDVYAVSDLIVCRSGAGSLNEISRLGKPALLVPKANLPGDHQVMNARAMKQAGAAEVLFEDTVVEGGKVLEKLEGPLLARRVLELLDDPGRLTEMRNKSRGFFRRQADARILSELYQDHSYDNGLGPEPVNLSPLLSNQRLLRLLEQEYQKNPGAYDPLAAVGDADDLVYYRHRAAALLTRGSWQERNLGVKLVGLTHDRQKVPALCHMLRDRTPVSPLKRLLGGDFEQVGFIRRNIVTAFRVMGEFGPAVEEAVLQALEDPYYEVRAEACRTAAHFGTRLAGKEQWLEALLQRFRDDCFEVAMEAVKAVGEIGTDGRALEALLELHENFFWQIRDAALIAIRRLLERRVIPPSQEILDRVDRFNLTAPDFRPTFSIREHYGAIRQVCDGANRGRRAPREMSLGSF</sequence>
<proteinExistence type="inferred from homology"/>
<gene>
    <name evidence="10" type="primary">murG</name>
    <name evidence="14" type="ORF">FDQ92_07575</name>
</gene>
<dbReference type="Proteomes" id="UP000298602">
    <property type="component" value="Chromosome"/>
</dbReference>
<feature type="domain" description="Glycosyl transferase family 28 C-terminal" evidence="13">
    <location>
        <begin position="228"/>
        <end position="376"/>
    </location>
</feature>
<evidence type="ECO:0000256" key="2">
    <source>
        <dbReference type="ARBA" id="ARBA00022618"/>
    </source>
</evidence>
<dbReference type="GO" id="GO:0005886">
    <property type="term" value="C:plasma membrane"/>
    <property type="evidence" value="ECO:0007669"/>
    <property type="project" value="UniProtKB-SubCell"/>
</dbReference>
<protein>
    <recommendedName>
        <fullName evidence="10">UDP-N-acetylglucosamine--N-acetylmuramyl-(pentapeptide) pyrophosphoryl-undecaprenol N-acetylglucosamine transferase</fullName>
        <ecNumber evidence="10">2.4.1.227</ecNumber>
    </recommendedName>
    <alternativeName>
        <fullName evidence="10">Undecaprenyl-PP-MurNAc-pentapeptide-UDPGlcNAc GlcNAc transferase</fullName>
    </alternativeName>
</protein>
<dbReference type="EMBL" id="CP040098">
    <property type="protein sequence ID" value="QCQ22044.1"/>
    <property type="molecule type" value="Genomic_DNA"/>
</dbReference>
<keyword evidence="4 10" id="KW-0808">Transferase</keyword>
<dbReference type="AlphaFoldDB" id="A0A4P8L2T0"/>
<reference evidence="14 15" key="1">
    <citation type="submission" date="2019-05" db="EMBL/GenBank/DDBJ databases">
        <title>The Complete Genome Sequence of the n-alkane-degrading Desulfoglaeba alkanexedens ALDC reveals multiple alkylsuccinate synthase gene clusters.</title>
        <authorList>
            <person name="Callaghan A.V."/>
            <person name="Davidova I.A."/>
            <person name="Duncan K.E."/>
            <person name="Morris B."/>
            <person name="McInerney M.J."/>
        </authorList>
    </citation>
    <scope>NUCLEOTIDE SEQUENCE [LARGE SCALE GENOMIC DNA]</scope>
    <source>
        <strain evidence="14 15">ALDC</strain>
    </source>
</reference>
<evidence type="ECO:0000313" key="15">
    <source>
        <dbReference type="Proteomes" id="UP000298602"/>
    </source>
</evidence>
<dbReference type="OrthoDB" id="9808936at2"/>
<dbReference type="Pfam" id="PF03033">
    <property type="entry name" value="Glyco_transf_28"/>
    <property type="match status" value="1"/>
</dbReference>
<dbReference type="RefSeq" id="WP_137424013.1">
    <property type="nucleotide sequence ID" value="NZ_CP040098.1"/>
</dbReference>
<dbReference type="GO" id="GO:0050511">
    <property type="term" value="F:undecaprenyldiphospho-muramoylpentapeptide beta-N-acetylglucosaminyltransferase activity"/>
    <property type="evidence" value="ECO:0007669"/>
    <property type="project" value="UniProtKB-UniRule"/>
</dbReference>
<comment type="function">
    <text evidence="10">Cell wall formation. Catalyzes the transfer of a GlcNAc subunit on undecaprenyl-pyrophosphoryl-MurNAc-pentapeptide (lipid intermediate I) to form undecaprenyl-pyrophosphoryl-MurNAc-(pentapeptide)GlcNAc (lipid intermediate II).</text>
</comment>
<comment type="subcellular location">
    <subcellularLocation>
        <location evidence="10">Cell membrane</location>
        <topology evidence="10">Peripheral membrane protein</topology>
        <orientation evidence="10">Cytoplasmic side</orientation>
    </subcellularLocation>
</comment>
<feature type="binding site" evidence="10">
    <location>
        <position position="203"/>
    </location>
    <ligand>
        <name>UDP-N-acetyl-alpha-D-glucosamine</name>
        <dbReference type="ChEBI" id="CHEBI:57705"/>
    </ligand>
</feature>
<evidence type="ECO:0000256" key="9">
    <source>
        <dbReference type="ARBA" id="ARBA00023316"/>
    </source>
</evidence>
<dbReference type="GO" id="GO:0005975">
    <property type="term" value="P:carbohydrate metabolic process"/>
    <property type="evidence" value="ECO:0007669"/>
    <property type="project" value="InterPro"/>
</dbReference>
<keyword evidence="9 10" id="KW-0961">Cell wall biogenesis/degradation</keyword>
<dbReference type="UniPathway" id="UPA00219"/>
<evidence type="ECO:0000313" key="14">
    <source>
        <dbReference type="EMBL" id="QCQ22044.1"/>
    </source>
</evidence>
<evidence type="ECO:0000256" key="5">
    <source>
        <dbReference type="ARBA" id="ARBA00022960"/>
    </source>
</evidence>
<comment type="caution">
    <text evidence="10">Lacks conserved residue(s) required for the propagation of feature annotation.</text>
</comment>
<dbReference type="GO" id="GO:0071555">
    <property type="term" value="P:cell wall organization"/>
    <property type="evidence" value="ECO:0007669"/>
    <property type="project" value="UniProtKB-KW"/>
</dbReference>
<evidence type="ECO:0000259" key="12">
    <source>
        <dbReference type="Pfam" id="PF03033"/>
    </source>
</evidence>
<reference evidence="14 15" key="2">
    <citation type="submission" date="2019-05" db="EMBL/GenBank/DDBJ databases">
        <authorList>
            <person name="Suflita J.M."/>
            <person name="Marks C.R."/>
        </authorList>
    </citation>
    <scope>NUCLEOTIDE SEQUENCE [LARGE SCALE GENOMIC DNA]</scope>
    <source>
        <strain evidence="14 15">ALDC</strain>
    </source>
</reference>
<keyword evidence="7 10" id="KW-0472">Membrane</keyword>
<keyword evidence="8 10" id="KW-0131">Cell cycle</keyword>
<feature type="binding site" evidence="10">
    <location>
        <begin position="42"/>
        <end position="44"/>
    </location>
    <ligand>
        <name>UDP-N-acetyl-alpha-D-glucosamine</name>
        <dbReference type="ChEBI" id="CHEBI:57705"/>
    </ligand>
</feature>
<comment type="pathway">
    <text evidence="10">Cell wall biogenesis; peptidoglycan biosynthesis.</text>
</comment>
<keyword evidence="5 10" id="KW-0133">Cell shape</keyword>
<evidence type="ECO:0000256" key="1">
    <source>
        <dbReference type="ARBA" id="ARBA00022475"/>
    </source>
</evidence>
<feature type="binding site" evidence="10">
    <location>
        <position position="350"/>
    </location>
    <ligand>
        <name>UDP-N-acetyl-alpha-D-glucosamine</name>
        <dbReference type="ChEBI" id="CHEBI:57705"/>
    </ligand>
</feature>
<evidence type="ECO:0000256" key="4">
    <source>
        <dbReference type="ARBA" id="ARBA00022679"/>
    </source>
</evidence>
<dbReference type="SUPFAM" id="SSF53756">
    <property type="entry name" value="UDP-Glycosyltransferase/glycogen phosphorylase"/>
    <property type="match status" value="1"/>
</dbReference>
<evidence type="ECO:0000256" key="3">
    <source>
        <dbReference type="ARBA" id="ARBA00022676"/>
    </source>
</evidence>
<dbReference type="InterPro" id="IPR004276">
    <property type="entry name" value="GlycoTrans_28_N"/>
</dbReference>
<keyword evidence="2 10" id="KW-0132">Cell division</keyword>
<feature type="binding site" evidence="10">
    <location>
        <position position="163"/>
    </location>
    <ligand>
        <name>UDP-N-acetyl-alpha-D-glucosamine</name>
        <dbReference type="ChEBI" id="CHEBI:57705"/>
    </ligand>
</feature>
<dbReference type="Gene3D" id="3.40.50.2000">
    <property type="entry name" value="Glycogen Phosphorylase B"/>
    <property type="match status" value="2"/>
</dbReference>
<dbReference type="PANTHER" id="PTHR21015:SF22">
    <property type="entry name" value="GLYCOSYLTRANSFERASE"/>
    <property type="match status" value="1"/>
</dbReference>
<dbReference type="KEGG" id="dax:FDQ92_07575"/>
<dbReference type="InterPro" id="IPR007235">
    <property type="entry name" value="Glyco_trans_28_C"/>
</dbReference>
<dbReference type="GO" id="GO:0051991">
    <property type="term" value="F:UDP-N-acetyl-D-glucosamine:N-acetylmuramoyl-L-alanyl-D-glutamyl-meso-2,6-diaminopimelyl-D-alanyl-D-alanine-diphosphoundecaprenol 4-beta-N-acetylglucosaminlytransferase activity"/>
    <property type="evidence" value="ECO:0007669"/>
    <property type="project" value="RHEA"/>
</dbReference>
<evidence type="ECO:0000256" key="7">
    <source>
        <dbReference type="ARBA" id="ARBA00023136"/>
    </source>
</evidence>
<dbReference type="Gene3D" id="1.25.10.10">
    <property type="entry name" value="Leucine-rich Repeat Variant"/>
    <property type="match status" value="1"/>
</dbReference>
<dbReference type="SUPFAM" id="SSF48371">
    <property type="entry name" value="ARM repeat"/>
    <property type="match status" value="1"/>
</dbReference>
<dbReference type="InterPro" id="IPR006009">
    <property type="entry name" value="GlcNAc_MurG"/>
</dbReference>
<keyword evidence="11" id="KW-1133">Transmembrane helix</keyword>
<organism evidence="14 15">
    <name type="scientific">Desulfoglaeba alkanexedens ALDC</name>
    <dbReference type="NCBI Taxonomy" id="980445"/>
    <lineage>
        <taxon>Bacteria</taxon>
        <taxon>Pseudomonadati</taxon>
        <taxon>Thermodesulfobacteriota</taxon>
        <taxon>Syntrophobacteria</taxon>
        <taxon>Syntrophobacterales</taxon>
        <taxon>Syntrophobacteraceae</taxon>
        <taxon>Desulfoglaeba</taxon>
    </lineage>
</organism>
<dbReference type="EC" id="2.4.1.227" evidence="10"/>